<dbReference type="InterPro" id="IPR003477">
    <property type="entry name" value="PemK-like"/>
</dbReference>
<keyword evidence="5" id="KW-1185">Reference proteome</keyword>
<evidence type="ECO:0000256" key="2">
    <source>
        <dbReference type="ARBA" id="ARBA00022649"/>
    </source>
</evidence>
<feature type="region of interest" description="Disordered" evidence="3">
    <location>
        <begin position="83"/>
        <end position="128"/>
    </location>
</feature>
<sequence length="226" mass="24680">MIIQSDRFSASTAAVALTSTSAGAAIYRPEFELDGTKTRILTDQIHSVSPNRFGEFNGSLEADELADLDRALMLRFGLIRPHKNTEPDPTRAHSATRSTVETLRRRTPTPHGTRGEPQPAASRRMAGTADSSVLVYSCSGSSSTCSTSPTSTISPWYITATRSAMFHARPRSWVMTSVERPRSTRRRSSRARISPRTVASSDATGSSATSTRGWSTRAPAMTTRWR</sequence>
<feature type="region of interest" description="Disordered" evidence="3">
    <location>
        <begin position="177"/>
        <end position="226"/>
    </location>
</feature>
<dbReference type="KEGG" id="sen:SACE_2197"/>
<feature type="compositionally biased region" description="Low complexity" evidence="3">
    <location>
        <begin position="191"/>
        <end position="218"/>
    </location>
</feature>
<name>A4FBS8_SACEN</name>
<organism evidence="4 5">
    <name type="scientific">Saccharopolyspora erythraea (strain ATCC 11635 / DSM 40517 / JCM 4748 / NBRC 13426 / NCIMB 8594 / NRRL 2338)</name>
    <dbReference type="NCBI Taxonomy" id="405948"/>
    <lineage>
        <taxon>Bacteria</taxon>
        <taxon>Bacillati</taxon>
        <taxon>Actinomycetota</taxon>
        <taxon>Actinomycetes</taxon>
        <taxon>Pseudonocardiales</taxon>
        <taxon>Pseudonocardiaceae</taxon>
        <taxon>Saccharopolyspora</taxon>
    </lineage>
</organism>
<dbReference type="AlphaFoldDB" id="A4FBS8"/>
<gene>
    <name evidence="4" type="ordered locus">SACE_2197</name>
</gene>
<comment type="similarity">
    <text evidence="1">Belongs to the PemK/MazF family.</text>
</comment>
<dbReference type="HOGENOM" id="CLU_1224018_0_0_11"/>
<dbReference type="Proteomes" id="UP000006728">
    <property type="component" value="Chromosome"/>
</dbReference>
<evidence type="ECO:0000256" key="1">
    <source>
        <dbReference type="ARBA" id="ARBA00007521"/>
    </source>
</evidence>
<dbReference type="Pfam" id="PF02452">
    <property type="entry name" value="PemK_toxin"/>
    <property type="match status" value="1"/>
</dbReference>
<dbReference type="eggNOG" id="COG2337">
    <property type="taxonomic scope" value="Bacteria"/>
</dbReference>
<keyword evidence="2" id="KW-1277">Toxin-antitoxin system</keyword>
<dbReference type="STRING" id="405948.SACE_2197"/>
<accession>A4FBS8</accession>
<reference evidence="4 5" key="1">
    <citation type="journal article" date="2007" name="Nat. Biotechnol.">
        <title>Complete genome sequence of the erythromycin-producing bacterium Saccharopolyspora erythraea NRRL23338.</title>
        <authorList>
            <person name="Oliynyk M."/>
            <person name="Samborskyy M."/>
            <person name="Lester J.B."/>
            <person name="Mironenko T."/>
            <person name="Scott N."/>
            <person name="Dickens S."/>
            <person name="Haydock S.F."/>
            <person name="Leadlay P.F."/>
        </authorList>
    </citation>
    <scope>NUCLEOTIDE SEQUENCE [LARGE SCALE GENOMIC DNA]</scope>
    <source>
        <strain evidence="5">ATCC 11635 / DSM 40517 / JCM 4748 / NBRC 13426 / NCIMB 8594 / NRRL 2338</strain>
    </source>
</reference>
<evidence type="ECO:0000256" key="3">
    <source>
        <dbReference type="SAM" id="MobiDB-lite"/>
    </source>
</evidence>
<dbReference type="EMBL" id="AM420293">
    <property type="protein sequence ID" value="CAM01503.1"/>
    <property type="molecule type" value="Genomic_DNA"/>
</dbReference>
<dbReference type="SUPFAM" id="SSF50118">
    <property type="entry name" value="Cell growth inhibitor/plasmid maintenance toxic component"/>
    <property type="match status" value="1"/>
</dbReference>
<dbReference type="GO" id="GO:0003677">
    <property type="term" value="F:DNA binding"/>
    <property type="evidence" value="ECO:0007669"/>
    <property type="project" value="InterPro"/>
</dbReference>
<proteinExistence type="inferred from homology"/>
<dbReference type="InterPro" id="IPR011067">
    <property type="entry name" value="Plasmid_toxin/cell-grow_inhib"/>
</dbReference>
<evidence type="ECO:0000313" key="4">
    <source>
        <dbReference type="EMBL" id="CAM01503.1"/>
    </source>
</evidence>
<protein>
    <submittedName>
        <fullName evidence="4">Uncharacterized protein</fullName>
    </submittedName>
</protein>
<dbReference type="Gene3D" id="2.30.30.110">
    <property type="match status" value="1"/>
</dbReference>
<evidence type="ECO:0000313" key="5">
    <source>
        <dbReference type="Proteomes" id="UP000006728"/>
    </source>
</evidence>